<dbReference type="PROSITE" id="PS00134">
    <property type="entry name" value="TRYPSIN_HIS"/>
    <property type="match status" value="1"/>
</dbReference>
<evidence type="ECO:0000256" key="10">
    <source>
        <dbReference type="SAM" id="MobiDB-lite"/>
    </source>
</evidence>
<proteinExistence type="predicted"/>
<dbReference type="Gene3D" id="2.40.10.10">
    <property type="entry name" value="Trypsin-like serine proteases"/>
    <property type="match status" value="1"/>
</dbReference>
<evidence type="ECO:0000256" key="2">
    <source>
        <dbReference type="ARBA" id="ARBA00022525"/>
    </source>
</evidence>
<comment type="subcellular location">
    <subcellularLocation>
        <location evidence="1">Secreted</location>
    </subcellularLocation>
</comment>
<dbReference type="InterPro" id="IPR043504">
    <property type="entry name" value="Peptidase_S1_PA_chymotrypsin"/>
</dbReference>
<dbReference type="InterPro" id="IPR018114">
    <property type="entry name" value="TRYPSIN_HIS"/>
</dbReference>
<accession>A0A8K0DJC3</accession>
<organism evidence="12 13">
    <name type="scientific">Ignelater luminosus</name>
    <name type="common">Cucubano</name>
    <name type="synonym">Pyrophorus luminosus</name>
    <dbReference type="NCBI Taxonomy" id="2038154"/>
    <lineage>
        <taxon>Eukaryota</taxon>
        <taxon>Metazoa</taxon>
        <taxon>Ecdysozoa</taxon>
        <taxon>Arthropoda</taxon>
        <taxon>Hexapoda</taxon>
        <taxon>Insecta</taxon>
        <taxon>Pterygota</taxon>
        <taxon>Neoptera</taxon>
        <taxon>Endopterygota</taxon>
        <taxon>Coleoptera</taxon>
        <taxon>Polyphaga</taxon>
        <taxon>Elateriformia</taxon>
        <taxon>Elateroidea</taxon>
        <taxon>Elateridae</taxon>
        <taxon>Agrypninae</taxon>
        <taxon>Pyrophorini</taxon>
        <taxon>Ignelater</taxon>
    </lineage>
</organism>
<dbReference type="PRINTS" id="PR00722">
    <property type="entry name" value="CHYMOTRYPSIN"/>
</dbReference>
<protein>
    <recommendedName>
        <fullName evidence="7">Phenoloxidase-activating factor 2</fullName>
    </recommendedName>
    <alternativeName>
        <fullName evidence="8">Prophenoloxidase-activating factor II</fullName>
    </alternativeName>
</protein>
<evidence type="ECO:0000256" key="5">
    <source>
        <dbReference type="ARBA" id="ARBA00022825"/>
    </source>
</evidence>
<dbReference type="PROSITE" id="PS50240">
    <property type="entry name" value="TRYPSIN_DOM"/>
    <property type="match status" value="1"/>
</dbReference>
<dbReference type="SMART" id="SM00020">
    <property type="entry name" value="Tryp_SPc"/>
    <property type="match status" value="1"/>
</dbReference>
<dbReference type="InterPro" id="IPR050127">
    <property type="entry name" value="Serine_Proteases_S1"/>
</dbReference>
<reference evidence="12" key="1">
    <citation type="submission" date="2019-08" db="EMBL/GenBank/DDBJ databases">
        <title>The genome of the North American firefly Photinus pyralis.</title>
        <authorList>
            <consortium name="Photinus pyralis genome working group"/>
            <person name="Fallon T.R."/>
            <person name="Sander Lower S.E."/>
            <person name="Weng J.-K."/>
        </authorList>
    </citation>
    <scope>NUCLEOTIDE SEQUENCE</scope>
    <source>
        <strain evidence="12">TRF0915ILg1</strain>
        <tissue evidence="12">Whole body</tissue>
    </source>
</reference>
<feature type="domain" description="Peptidase S1" evidence="11">
    <location>
        <begin position="29"/>
        <end position="263"/>
    </location>
</feature>
<dbReference type="OrthoDB" id="5918597at2759"/>
<name>A0A8K0DJC3_IGNLU</name>
<dbReference type="Proteomes" id="UP000801492">
    <property type="component" value="Unassembled WGS sequence"/>
</dbReference>
<evidence type="ECO:0000256" key="6">
    <source>
        <dbReference type="ARBA" id="ARBA00023157"/>
    </source>
</evidence>
<dbReference type="GO" id="GO:0004252">
    <property type="term" value="F:serine-type endopeptidase activity"/>
    <property type="evidence" value="ECO:0007669"/>
    <property type="project" value="InterPro"/>
</dbReference>
<keyword evidence="2" id="KW-0964">Secreted</keyword>
<dbReference type="InterPro" id="IPR009003">
    <property type="entry name" value="Peptidase_S1_PA"/>
</dbReference>
<evidence type="ECO:0000256" key="9">
    <source>
        <dbReference type="RuleBase" id="RU363034"/>
    </source>
</evidence>
<dbReference type="Pfam" id="PF00089">
    <property type="entry name" value="Trypsin"/>
    <property type="match status" value="1"/>
</dbReference>
<dbReference type="GO" id="GO:0006508">
    <property type="term" value="P:proteolysis"/>
    <property type="evidence" value="ECO:0007669"/>
    <property type="project" value="UniProtKB-KW"/>
</dbReference>
<evidence type="ECO:0000256" key="8">
    <source>
        <dbReference type="ARBA" id="ARBA00076468"/>
    </source>
</evidence>
<evidence type="ECO:0000256" key="4">
    <source>
        <dbReference type="ARBA" id="ARBA00022801"/>
    </source>
</evidence>
<dbReference type="InterPro" id="IPR033116">
    <property type="entry name" value="TRYPSIN_SER"/>
</dbReference>
<keyword evidence="6" id="KW-1015">Disulfide bond</keyword>
<comment type="caution">
    <text evidence="12">The sequence shown here is derived from an EMBL/GenBank/DDBJ whole genome shotgun (WGS) entry which is preliminary data.</text>
</comment>
<dbReference type="FunFam" id="2.40.10.10:FF:000038">
    <property type="entry name" value="Serine protease"/>
    <property type="match status" value="1"/>
</dbReference>
<sequence>MDLPAGGQDYDDEEDASDAGCGITADTSLHGNKQSERREWPWLAMLYRTKGNRLPFCGGAVITDQHILTAAHCVSGLQENSLRVRLGEYDIRRPNETRARDFGVKEIILHKEFDPASYYNDIAILTLERQTNFDTYVWPICLPPVNETYVNKTVIVGGWGQQGYGEPISEILLEVAVPVWEQERCVEAFAQRITENNLCAAAYEGGKDACLGDSGGPLLYKLENGRWVTIGIVSWGIGCGNKDQPGIYTRVDKYIPWIITNTITKQLIQLPD</sequence>
<keyword evidence="3 9" id="KW-0645">Protease</keyword>
<dbReference type="PANTHER" id="PTHR24264">
    <property type="entry name" value="TRYPSIN-RELATED"/>
    <property type="match status" value="1"/>
</dbReference>
<dbReference type="PROSITE" id="PS00135">
    <property type="entry name" value="TRYPSIN_SER"/>
    <property type="match status" value="1"/>
</dbReference>
<dbReference type="PANTHER" id="PTHR24264:SF54">
    <property type="entry name" value="PEPTIDASE S1 DOMAIN-CONTAINING PROTEIN"/>
    <property type="match status" value="1"/>
</dbReference>
<keyword evidence="5 9" id="KW-0720">Serine protease</keyword>
<dbReference type="EMBL" id="VTPC01000587">
    <property type="protein sequence ID" value="KAF2905179.1"/>
    <property type="molecule type" value="Genomic_DNA"/>
</dbReference>
<dbReference type="GO" id="GO:0005615">
    <property type="term" value="C:extracellular space"/>
    <property type="evidence" value="ECO:0007669"/>
    <property type="project" value="TreeGrafter"/>
</dbReference>
<dbReference type="InterPro" id="IPR001254">
    <property type="entry name" value="Trypsin_dom"/>
</dbReference>
<gene>
    <name evidence="12" type="ORF">ILUMI_00989</name>
</gene>
<dbReference type="SUPFAM" id="SSF50494">
    <property type="entry name" value="Trypsin-like serine proteases"/>
    <property type="match status" value="1"/>
</dbReference>
<evidence type="ECO:0000256" key="3">
    <source>
        <dbReference type="ARBA" id="ARBA00022670"/>
    </source>
</evidence>
<keyword evidence="4 9" id="KW-0378">Hydrolase</keyword>
<dbReference type="InterPro" id="IPR001314">
    <property type="entry name" value="Peptidase_S1A"/>
</dbReference>
<dbReference type="CDD" id="cd00190">
    <property type="entry name" value="Tryp_SPc"/>
    <property type="match status" value="1"/>
</dbReference>
<evidence type="ECO:0000256" key="1">
    <source>
        <dbReference type="ARBA" id="ARBA00004613"/>
    </source>
</evidence>
<evidence type="ECO:0000259" key="11">
    <source>
        <dbReference type="PROSITE" id="PS50240"/>
    </source>
</evidence>
<feature type="region of interest" description="Disordered" evidence="10">
    <location>
        <begin position="1"/>
        <end position="32"/>
    </location>
</feature>
<keyword evidence="13" id="KW-1185">Reference proteome</keyword>
<evidence type="ECO:0000256" key="7">
    <source>
        <dbReference type="ARBA" id="ARBA00068096"/>
    </source>
</evidence>
<evidence type="ECO:0000313" key="12">
    <source>
        <dbReference type="EMBL" id="KAF2905179.1"/>
    </source>
</evidence>
<evidence type="ECO:0000313" key="13">
    <source>
        <dbReference type="Proteomes" id="UP000801492"/>
    </source>
</evidence>
<dbReference type="AlphaFoldDB" id="A0A8K0DJC3"/>